<feature type="transmembrane region" description="Helical" evidence="6">
    <location>
        <begin position="27"/>
        <end position="47"/>
    </location>
</feature>
<comment type="subcellular location">
    <subcellularLocation>
        <location evidence="1">Membrane</location>
        <topology evidence="1">Multi-pass membrane protein</topology>
    </subcellularLocation>
</comment>
<dbReference type="InterPro" id="IPR036259">
    <property type="entry name" value="MFS_trans_sf"/>
</dbReference>
<evidence type="ECO:0000256" key="5">
    <source>
        <dbReference type="ARBA" id="ARBA00023136"/>
    </source>
</evidence>
<dbReference type="Gene3D" id="1.20.1250.20">
    <property type="entry name" value="MFS general substrate transporter like domains"/>
    <property type="match status" value="2"/>
</dbReference>
<keyword evidence="2" id="KW-0813">Transport</keyword>
<proteinExistence type="predicted"/>
<organism evidence="7 8">
    <name type="scientific">Linderina pennispora</name>
    <dbReference type="NCBI Taxonomy" id="61395"/>
    <lineage>
        <taxon>Eukaryota</taxon>
        <taxon>Fungi</taxon>
        <taxon>Fungi incertae sedis</taxon>
        <taxon>Zoopagomycota</taxon>
        <taxon>Kickxellomycotina</taxon>
        <taxon>Kickxellomycetes</taxon>
        <taxon>Kickxellales</taxon>
        <taxon>Kickxellaceae</taxon>
        <taxon>Linderina</taxon>
    </lineage>
</organism>
<dbReference type="Pfam" id="PF07690">
    <property type="entry name" value="MFS_1"/>
    <property type="match status" value="1"/>
</dbReference>
<feature type="transmembrane region" description="Helical" evidence="6">
    <location>
        <begin position="85"/>
        <end position="105"/>
    </location>
</feature>
<dbReference type="SUPFAM" id="SSF103473">
    <property type="entry name" value="MFS general substrate transporter"/>
    <property type="match status" value="1"/>
</dbReference>
<evidence type="ECO:0000256" key="2">
    <source>
        <dbReference type="ARBA" id="ARBA00022448"/>
    </source>
</evidence>
<dbReference type="GO" id="GO:0016020">
    <property type="term" value="C:membrane"/>
    <property type="evidence" value="ECO:0007669"/>
    <property type="project" value="UniProtKB-SubCell"/>
</dbReference>
<dbReference type="OrthoDB" id="9971669at2759"/>
<reference evidence="7 8" key="1">
    <citation type="submission" date="2016-07" db="EMBL/GenBank/DDBJ databases">
        <title>Pervasive Adenine N6-methylation of Active Genes in Fungi.</title>
        <authorList>
            <consortium name="DOE Joint Genome Institute"/>
            <person name="Mondo S.J."/>
            <person name="Dannebaum R.O."/>
            <person name="Kuo R.C."/>
            <person name="Labutti K."/>
            <person name="Haridas S."/>
            <person name="Kuo A."/>
            <person name="Salamov A."/>
            <person name="Ahrendt S.R."/>
            <person name="Lipzen A."/>
            <person name="Sullivan W."/>
            <person name="Andreopoulos W.B."/>
            <person name="Clum A."/>
            <person name="Lindquist E."/>
            <person name="Daum C."/>
            <person name="Ramamoorthy G.K."/>
            <person name="Gryganskyi A."/>
            <person name="Culley D."/>
            <person name="Magnuson J.K."/>
            <person name="James T.Y."/>
            <person name="O'Malley M.A."/>
            <person name="Stajich J.E."/>
            <person name="Spatafora J.W."/>
            <person name="Visel A."/>
            <person name="Grigoriev I.V."/>
        </authorList>
    </citation>
    <scope>NUCLEOTIDE SEQUENCE [LARGE SCALE GENOMIC DNA]</scope>
    <source>
        <strain evidence="7 8">ATCC 12442</strain>
    </source>
</reference>
<protein>
    <submittedName>
        <fullName evidence="7">MFS general substrate transporter</fullName>
    </submittedName>
</protein>
<dbReference type="RefSeq" id="XP_040746733.1">
    <property type="nucleotide sequence ID" value="XM_040886682.1"/>
</dbReference>
<dbReference type="InterPro" id="IPR011701">
    <property type="entry name" value="MFS"/>
</dbReference>
<evidence type="ECO:0000313" key="7">
    <source>
        <dbReference type="EMBL" id="ORX73393.1"/>
    </source>
</evidence>
<feature type="transmembrane region" description="Helical" evidence="6">
    <location>
        <begin position="250"/>
        <end position="267"/>
    </location>
</feature>
<dbReference type="GO" id="GO:0022857">
    <property type="term" value="F:transmembrane transporter activity"/>
    <property type="evidence" value="ECO:0007669"/>
    <property type="project" value="InterPro"/>
</dbReference>
<dbReference type="GeneID" id="63803330"/>
<dbReference type="STRING" id="61395.A0A1Y1WIS2"/>
<evidence type="ECO:0000313" key="8">
    <source>
        <dbReference type="Proteomes" id="UP000193922"/>
    </source>
</evidence>
<dbReference type="PANTHER" id="PTHR43791">
    <property type="entry name" value="PERMEASE-RELATED"/>
    <property type="match status" value="1"/>
</dbReference>
<keyword evidence="5 6" id="KW-0472">Membrane</keyword>
<gene>
    <name evidence="7" type="ORF">DL89DRAFT_265467</name>
</gene>
<evidence type="ECO:0000256" key="3">
    <source>
        <dbReference type="ARBA" id="ARBA00022692"/>
    </source>
</evidence>
<keyword evidence="3 6" id="KW-0812">Transmembrane</keyword>
<sequence length="395" mass="43250">MDRSNLGLSKVVGLEKDTGMSGSDFNVVTSIMYPTYLLFMLPSNLVLRKVGARLWLPFLTMLWGIVNMCMAFAKNKTDLILCRLFLGVAESGATPGALMLITLWYPRTMITSRAGMLYSAAAVGAVIGGPTATAIGKMTNTHFKRWEWIFFIEGLTTVGYQSYHSWILSPDEKAIINRRMAQDQVEGGKKSVNRTRLLGCLMFCANFGEMGYSEGASQAMQAAPGICGFIGSIIARFYPKWFGSHFHSMLFCAGWIISATAILLGVTNNPARIIALCMLSFGSFSTLSIGPGWLMSNVGGPTRAALSSAVDIMLAGLGGLCTAYIYRNKDAPRYMFGHGMNMFAAGLMVVVSTASHFIIVHRNRLKETHPVDISGMSQDEIDLLENDHPDFRYVN</sequence>
<dbReference type="EMBL" id="MCFD01000002">
    <property type="protein sequence ID" value="ORX73393.1"/>
    <property type="molecule type" value="Genomic_DNA"/>
</dbReference>
<feature type="transmembrane region" description="Helical" evidence="6">
    <location>
        <begin position="54"/>
        <end position="73"/>
    </location>
</feature>
<feature type="transmembrane region" description="Helical" evidence="6">
    <location>
        <begin position="273"/>
        <end position="294"/>
    </location>
</feature>
<evidence type="ECO:0000256" key="4">
    <source>
        <dbReference type="ARBA" id="ARBA00022989"/>
    </source>
</evidence>
<accession>A0A1Y1WIS2</accession>
<dbReference type="Proteomes" id="UP000193922">
    <property type="component" value="Unassembled WGS sequence"/>
</dbReference>
<evidence type="ECO:0000256" key="1">
    <source>
        <dbReference type="ARBA" id="ARBA00004141"/>
    </source>
</evidence>
<feature type="transmembrane region" description="Helical" evidence="6">
    <location>
        <begin position="117"/>
        <end position="136"/>
    </location>
</feature>
<feature type="transmembrane region" description="Helical" evidence="6">
    <location>
        <begin position="338"/>
        <end position="360"/>
    </location>
</feature>
<dbReference type="AlphaFoldDB" id="A0A1Y1WIS2"/>
<feature type="transmembrane region" description="Helical" evidence="6">
    <location>
        <begin position="306"/>
        <end position="326"/>
    </location>
</feature>
<keyword evidence="8" id="KW-1185">Reference proteome</keyword>
<dbReference type="PANTHER" id="PTHR43791:SF46">
    <property type="entry name" value="MAJOR FACILITATOR SUPERFAMILY (MFS) PROFILE DOMAIN-CONTAINING PROTEIN-RELATED"/>
    <property type="match status" value="1"/>
</dbReference>
<comment type="caution">
    <text evidence="7">The sequence shown here is derived from an EMBL/GenBank/DDBJ whole genome shotgun (WGS) entry which is preliminary data.</text>
</comment>
<name>A0A1Y1WIS2_9FUNG</name>
<keyword evidence="4 6" id="KW-1133">Transmembrane helix</keyword>
<evidence type="ECO:0000256" key="6">
    <source>
        <dbReference type="SAM" id="Phobius"/>
    </source>
</evidence>